<feature type="region of interest" description="Disordered" evidence="2">
    <location>
        <begin position="596"/>
        <end position="619"/>
    </location>
</feature>
<feature type="compositionally biased region" description="Polar residues" evidence="2">
    <location>
        <begin position="437"/>
        <end position="449"/>
    </location>
</feature>
<dbReference type="OrthoDB" id="3647690at2759"/>
<sequence length="1110" mass="123438">MASEDESLPEASSVESQFVPREDDLEVLWEVENITAEKGKLYKVKWAGLDPATNKPWKQTWVPKHDCTPDIVKEWKMKQAKKKQKEERRQALRRESIFSKKSRTSTASTMSIRSPASSSTATRRERSTTATLHPPSEEPTPKPATNGKRKYAPRKSNAGDSASVQENGDTPTTRLRKKRKVDEEIFEVKESPSSPANMTVRPPPRKSVAVRREDSEEDSEEDDPPPPRYKGTGKAVARTEEEPSNLWIKAKRTTTNGSSSSKNTTNIPTNSQEEIPPPAKKSADKPRGRPKAPSLHSPRFTAQTVEVKGVRPKTERHRPPRKQQPVETLEYRVSPESITQDEPEAHQDIEANDTYEDYGSRMPEFAADGAQDDFSPANIPLFIPSSPSPSLDDLDLSYPPVQEATSSKNGKASTSHSSTRTGARSYENEIIPETDTSRNNTQSQETQPDAASPIRPTTPPRTSIISKMKPRTPASAGGSRRSIVHDEHAPRSHAAAPPARSKPLGPIPVLSPSRFHPHLPSSSVPPSSTINTTEDIPASSLDSIEDFDSPEKRSTSHAKGKGRPVDRHSRSSSMDDAADLIQAEVLRKGIELAEAAKERRRRERGVEPKQKLSLVDLAPSSRKKHKEKLLILRRQEEVVEPEIQNPDDSIESVVMQEMEDAFVDLSGGVTQSDDVYMDEGTGVARLLVRHEEEENTQDIMKDMEEARRAHVKPVLEPPEPEVDTTLATQGTGYDPRDESFQPDQSMEQPDGAQMGSSLAADEGPGSTSSRAELNHVPEKNDNPRQRAELCASPLHEPPHATSAQMSMDTQAKDELAATTTLLHAKSEELSQLEVRLSAEQAKSGSLQQEVSDLKKALMMVNSGPSSKEAELEVQLVELQATLAAERARWEAERTALNSSLNTAVREKESAEKERSFFHEQYAKASGFVSGIRSENTKLEKRATIAEAQAKTGVAAAKLLFERRIKDLEDDVRTWKRTAMFAIEKDSRTNDEIRKRAALYPELEVKLRDMERALLDSAEQFSELEDEKDKVMEDLVTELNKWKSETLRLNLELNGGNAMLNRVKEESQTDGALSETVYRCQWRPEGGSDSCEAVFSTITDLEHHLSDHVHV</sequence>
<reference evidence="3 4" key="1">
    <citation type="journal article" date="2019" name="Nat. Ecol. Evol.">
        <title>Megaphylogeny resolves global patterns of mushroom evolution.</title>
        <authorList>
            <person name="Varga T."/>
            <person name="Krizsan K."/>
            <person name="Foldi C."/>
            <person name="Dima B."/>
            <person name="Sanchez-Garcia M."/>
            <person name="Sanchez-Ramirez S."/>
            <person name="Szollosi G.J."/>
            <person name="Szarkandi J.G."/>
            <person name="Papp V."/>
            <person name="Albert L."/>
            <person name="Andreopoulos W."/>
            <person name="Angelini C."/>
            <person name="Antonin V."/>
            <person name="Barry K.W."/>
            <person name="Bougher N.L."/>
            <person name="Buchanan P."/>
            <person name="Buyck B."/>
            <person name="Bense V."/>
            <person name="Catcheside P."/>
            <person name="Chovatia M."/>
            <person name="Cooper J."/>
            <person name="Damon W."/>
            <person name="Desjardin D."/>
            <person name="Finy P."/>
            <person name="Geml J."/>
            <person name="Haridas S."/>
            <person name="Hughes K."/>
            <person name="Justo A."/>
            <person name="Karasinski D."/>
            <person name="Kautmanova I."/>
            <person name="Kiss B."/>
            <person name="Kocsube S."/>
            <person name="Kotiranta H."/>
            <person name="LaButti K.M."/>
            <person name="Lechner B.E."/>
            <person name="Liimatainen K."/>
            <person name="Lipzen A."/>
            <person name="Lukacs Z."/>
            <person name="Mihaltcheva S."/>
            <person name="Morgado L.N."/>
            <person name="Niskanen T."/>
            <person name="Noordeloos M.E."/>
            <person name="Ohm R.A."/>
            <person name="Ortiz-Santana B."/>
            <person name="Ovrebo C."/>
            <person name="Racz N."/>
            <person name="Riley R."/>
            <person name="Savchenko A."/>
            <person name="Shiryaev A."/>
            <person name="Soop K."/>
            <person name="Spirin V."/>
            <person name="Szebenyi C."/>
            <person name="Tomsovsky M."/>
            <person name="Tulloss R.E."/>
            <person name="Uehling J."/>
            <person name="Grigoriev I.V."/>
            <person name="Vagvolgyi C."/>
            <person name="Papp T."/>
            <person name="Martin F.M."/>
            <person name="Miettinen O."/>
            <person name="Hibbett D.S."/>
            <person name="Nagy L.G."/>
        </authorList>
    </citation>
    <scope>NUCLEOTIDE SEQUENCE [LARGE SCALE GENOMIC DNA]</scope>
    <source>
        <strain evidence="3 4">CBS 166.37</strain>
    </source>
</reference>
<feature type="compositionally biased region" description="Polar residues" evidence="2">
    <location>
        <begin position="158"/>
        <end position="173"/>
    </location>
</feature>
<organism evidence="3 4">
    <name type="scientific">Crucibulum laeve</name>
    <dbReference type="NCBI Taxonomy" id="68775"/>
    <lineage>
        <taxon>Eukaryota</taxon>
        <taxon>Fungi</taxon>
        <taxon>Dikarya</taxon>
        <taxon>Basidiomycota</taxon>
        <taxon>Agaricomycotina</taxon>
        <taxon>Agaricomycetes</taxon>
        <taxon>Agaricomycetidae</taxon>
        <taxon>Agaricales</taxon>
        <taxon>Agaricineae</taxon>
        <taxon>Nidulariaceae</taxon>
        <taxon>Crucibulum</taxon>
    </lineage>
</organism>
<dbReference type="EMBL" id="ML213648">
    <property type="protein sequence ID" value="TFK33475.1"/>
    <property type="molecule type" value="Genomic_DNA"/>
</dbReference>
<feature type="compositionally biased region" description="Low complexity" evidence="2">
    <location>
        <begin position="492"/>
        <end position="501"/>
    </location>
</feature>
<accession>A0A5C3LL88</accession>
<dbReference type="Proteomes" id="UP000308652">
    <property type="component" value="Unassembled WGS sequence"/>
</dbReference>
<proteinExistence type="predicted"/>
<feature type="compositionally biased region" description="Low complexity" evidence="2">
    <location>
        <begin position="452"/>
        <end position="466"/>
    </location>
</feature>
<feature type="compositionally biased region" description="Low complexity" evidence="2">
    <location>
        <begin position="107"/>
        <end position="121"/>
    </location>
</feature>
<feature type="region of interest" description="Disordered" evidence="2">
    <location>
        <begin position="365"/>
        <end position="576"/>
    </location>
</feature>
<feature type="compositionally biased region" description="Basic and acidic residues" evidence="2">
    <location>
        <begin position="772"/>
        <end position="785"/>
    </location>
</feature>
<gene>
    <name evidence="3" type="ORF">BDQ12DRAFT_738787</name>
</gene>
<evidence type="ECO:0000256" key="2">
    <source>
        <dbReference type="SAM" id="MobiDB-lite"/>
    </source>
</evidence>
<dbReference type="Gene3D" id="2.40.50.40">
    <property type="match status" value="1"/>
</dbReference>
<dbReference type="CDD" id="cd00024">
    <property type="entry name" value="CD_CSD"/>
    <property type="match status" value="1"/>
</dbReference>
<keyword evidence="1" id="KW-0175">Coiled coil</keyword>
<feature type="compositionally biased region" description="Basic and acidic residues" evidence="2">
    <location>
        <begin position="699"/>
        <end position="708"/>
    </location>
</feature>
<evidence type="ECO:0000256" key="1">
    <source>
        <dbReference type="SAM" id="Coils"/>
    </source>
</evidence>
<feature type="region of interest" description="Disordered" evidence="2">
    <location>
        <begin position="77"/>
        <end position="351"/>
    </location>
</feature>
<feature type="coiled-coil region" evidence="1">
    <location>
        <begin position="822"/>
        <end position="913"/>
    </location>
</feature>
<feature type="compositionally biased region" description="Low complexity" evidence="2">
    <location>
        <begin position="253"/>
        <end position="266"/>
    </location>
</feature>
<evidence type="ECO:0000313" key="3">
    <source>
        <dbReference type="EMBL" id="TFK33475.1"/>
    </source>
</evidence>
<feature type="compositionally biased region" description="Basic and acidic residues" evidence="2">
    <location>
        <begin position="84"/>
        <end position="98"/>
    </location>
</feature>
<feature type="compositionally biased region" description="Low complexity" evidence="2">
    <location>
        <begin position="384"/>
        <end position="400"/>
    </location>
</feature>
<feature type="region of interest" description="Disordered" evidence="2">
    <location>
        <begin position="689"/>
        <end position="785"/>
    </location>
</feature>
<evidence type="ECO:0000313" key="4">
    <source>
        <dbReference type="Proteomes" id="UP000308652"/>
    </source>
</evidence>
<evidence type="ECO:0008006" key="5">
    <source>
        <dbReference type="Google" id="ProtNLM"/>
    </source>
</evidence>
<name>A0A5C3LL88_9AGAR</name>
<dbReference type="STRING" id="68775.A0A5C3LL88"/>
<feature type="compositionally biased region" description="Acidic residues" evidence="2">
    <location>
        <begin position="215"/>
        <end position="224"/>
    </location>
</feature>
<keyword evidence="4" id="KW-1185">Reference proteome</keyword>
<dbReference type="AlphaFoldDB" id="A0A5C3LL88"/>
<feature type="compositionally biased region" description="Polar residues" evidence="2">
    <location>
        <begin position="403"/>
        <end position="422"/>
    </location>
</feature>
<protein>
    <recommendedName>
        <fullName evidence="5">Chromo domain-containing protein</fullName>
    </recommendedName>
</protein>
<feature type="compositionally biased region" description="Basic and acidic residues" evidence="2">
    <location>
        <begin position="180"/>
        <end position="190"/>
    </location>
</feature>